<organism evidence="11 12">
    <name type="scientific">Treponema pedis str. T A4</name>
    <dbReference type="NCBI Taxonomy" id="1291379"/>
    <lineage>
        <taxon>Bacteria</taxon>
        <taxon>Pseudomonadati</taxon>
        <taxon>Spirochaetota</taxon>
        <taxon>Spirochaetia</taxon>
        <taxon>Spirochaetales</taxon>
        <taxon>Treponemataceae</taxon>
        <taxon>Treponema</taxon>
    </lineage>
</organism>
<keyword evidence="8" id="KW-0690">Ribosome biogenesis</keyword>
<dbReference type="GO" id="GO:0005886">
    <property type="term" value="C:plasma membrane"/>
    <property type="evidence" value="ECO:0007669"/>
    <property type="project" value="UniProtKB-SubCell"/>
</dbReference>
<feature type="region of interest" description="G4" evidence="9">
    <location>
        <begin position="119"/>
        <end position="122"/>
    </location>
</feature>
<dbReference type="InterPro" id="IPR030388">
    <property type="entry name" value="G_ERA_dom"/>
</dbReference>
<comment type="subcellular location">
    <subcellularLocation>
        <location evidence="8">Cytoplasm</location>
    </subcellularLocation>
    <subcellularLocation>
        <location evidence="8">Cell membrane</location>
        <topology evidence="8">Peripheral membrane protein</topology>
    </subcellularLocation>
</comment>
<dbReference type="Gene3D" id="3.30.300.20">
    <property type="match status" value="1"/>
</dbReference>
<evidence type="ECO:0000256" key="1">
    <source>
        <dbReference type="ARBA" id="ARBA00007921"/>
    </source>
</evidence>
<dbReference type="HOGENOM" id="CLU_038009_1_0_12"/>
<name>S6A4D9_9SPIR</name>
<dbReference type="GO" id="GO:0003924">
    <property type="term" value="F:GTPase activity"/>
    <property type="evidence" value="ECO:0007669"/>
    <property type="project" value="UniProtKB-UniRule"/>
</dbReference>
<keyword evidence="3 8" id="KW-1003">Cell membrane</keyword>
<dbReference type="EMBL" id="CP004120">
    <property type="protein sequence ID" value="AGT44361.1"/>
    <property type="molecule type" value="Genomic_DNA"/>
</dbReference>
<gene>
    <name evidence="8 11" type="primary">era</name>
    <name evidence="11" type="ORF">TPE_1887</name>
</gene>
<evidence type="ECO:0000256" key="6">
    <source>
        <dbReference type="ARBA" id="ARBA00022884"/>
    </source>
</evidence>
<dbReference type="GO" id="GO:0005525">
    <property type="term" value="F:GTP binding"/>
    <property type="evidence" value="ECO:0007669"/>
    <property type="project" value="UniProtKB-UniRule"/>
</dbReference>
<evidence type="ECO:0000256" key="2">
    <source>
        <dbReference type="ARBA" id="ARBA00020484"/>
    </source>
</evidence>
<dbReference type="Pfam" id="PF01926">
    <property type="entry name" value="MMR_HSR1"/>
    <property type="match status" value="1"/>
</dbReference>
<dbReference type="GeneID" id="301090378"/>
<dbReference type="OrthoDB" id="9805918at2"/>
<dbReference type="InterPro" id="IPR015946">
    <property type="entry name" value="KH_dom-like_a/b"/>
</dbReference>
<dbReference type="NCBIfam" id="NF000908">
    <property type="entry name" value="PRK00089.1"/>
    <property type="match status" value="1"/>
</dbReference>
<reference evidence="11 12" key="1">
    <citation type="journal article" date="2013" name="PLoS ONE">
        <title>Genome-Wide Relatedness of Treponema pedis, from Gingiva and Necrotic Skin Lesions of Pigs, with the Human Oral Pathogen Treponema denticola.</title>
        <authorList>
            <person name="Svartstrom O."/>
            <person name="Mushtaq M."/>
            <person name="Pringle M."/>
            <person name="Segerman B."/>
        </authorList>
    </citation>
    <scope>NUCLEOTIDE SEQUENCE [LARGE SCALE GENOMIC DNA]</scope>
    <source>
        <strain evidence="11">T A4</strain>
    </source>
</reference>
<dbReference type="PANTHER" id="PTHR42698:SF1">
    <property type="entry name" value="GTPASE ERA, MITOCHONDRIAL"/>
    <property type="match status" value="1"/>
</dbReference>
<evidence type="ECO:0000256" key="8">
    <source>
        <dbReference type="HAMAP-Rule" id="MF_00367"/>
    </source>
</evidence>
<dbReference type="SUPFAM" id="SSF52540">
    <property type="entry name" value="P-loop containing nucleoside triphosphate hydrolases"/>
    <property type="match status" value="1"/>
</dbReference>
<dbReference type="SUPFAM" id="SSF54814">
    <property type="entry name" value="Prokaryotic type KH domain (KH-domain type II)"/>
    <property type="match status" value="1"/>
</dbReference>
<dbReference type="InterPro" id="IPR009019">
    <property type="entry name" value="KH_sf_prok-type"/>
</dbReference>
<accession>S6A4D9</accession>
<sequence length="294" mass="33188">MKSGIVTIIGRPSAGKSTFLNTACGEKVSIVSAIPQTTRNAIRGIVNTEKAQIVFIDTPGYHTSEKKLNLKLQEIAKTRLSEADAVLYLVDLSREFGSEEESICGLLKDVQKRLVIGLNKSDTAKEKVYQLQEKIAFHLPDTPLKNFFTLSALKNTGINEILCALTALLPEGEALYPPDFYTDQEVIFRITEIIREQAIFHTREEIPHAVYAGVEDAEMRKNGKELWVRAFLYVERESQKAMVIGKGASVIKSIRIKSMAEMRKIFPYKVQLDLQVRVNKNWRQKENIIKTVTS</sequence>
<feature type="region of interest" description="G2" evidence="9">
    <location>
        <begin position="36"/>
        <end position="40"/>
    </location>
</feature>
<dbReference type="InterPro" id="IPR027417">
    <property type="entry name" value="P-loop_NTPase"/>
</dbReference>
<dbReference type="Gene3D" id="3.40.50.300">
    <property type="entry name" value="P-loop containing nucleotide triphosphate hydrolases"/>
    <property type="match status" value="1"/>
</dbReference>
<evidence type="ECO:0000313" key="11">
    <source>
        <dbReference type="EMBL" id="AGT44361.1"/>
    </source>
</evidence>
<comment type="subunit">
    <text evidence="8">Monomer.</text>
</comment>
<keyword evidence="6 8" id="KW-0694">RNA-binding</keyword>
<dbReference type="InterPro" id="IPR005662">
    <property type="entry name" value="GTPase_Era-like"/>
</dbReference>
<dbReference type="HAMAP" id="MF_00367">
    <property type="entry name" value="GTPase_Era"/>
    <property type="match status" value="1"/>
</dbReference>
<evidence type="ECO:0000256" key="7">
    <source>
        <dbReference type="ARBA" id="ARBA00023134"/>
    </source>
</evidence>
<feature type="binding site" evidence="8">
    <location>
        <begin position="57"/>
        <end position="61"/>
    </location>
    <ligand>
        <name>GTP</name>
        <dbReference type="ChEBI" id="CHEBI:37565"/>
    </ligand>
</feature>
<keyword evidence="8" id="KW-0472">Membrane</keyword>
<keyword evidence="8" id="KW-0699">rRNA-binding</keyword>
<dbReference type="AlphaFoldDB" id="S6A4D9"/>
<protein>
    <recommendedName>
        <fullName evidence="2 8">GTPase Era</fullName>
    </recommendedName>
</protein>
<dbReference type="NCBIfam" id="TIGR00436">
    <property type="entry name" value="era"/>
    <property type="match status" value="1"/>
</dbReference>
<feature type="domain" description="Era-type G" evidence="10">
    <location>
        <begin position="2"/>
        <end position="171"/>
    </location>
</feature>
<evidence type="ECO:0000313" key="12">
    <source>
        <dbReference type="Proteomes" id="UP000015620"/>
    </source>
</evidence>
<evidence type="ECO:0000256" key="4">
    <source>
        <dbReference type="ARBA" id="ARBA00022519"/>
    </source>
</evidence>
<feature type="region of interest" description="G5" evidence="9">
    <location>
        <begin position="150"/>
        <end position="152"/>
    </location>
</feature>
<proteinExistence type="inferred from homology"/>
<keyword evidence="5 8" id="KW-0547">Nucleotide-binding</keyword>
<keyword evidence="8" id="KW-0963">Cytoplasm</keyword>
<dbReference type="NCBIfam" id="TIGR00231">
    <property type="entry name" value="small_GTP"/>
    <property type="match status" value="1"/>
</dbReference>
<evidence type="ECO:0000256" key="9">
    <source>
        <dbReference type="PROSITE-ProRule" id="PRU01050"/>
    </source>
</evidence>
<dbReference type="PROSITE" id="PS51713">
    <property type="entry name" value="G_ERA"/>
    <property type="match status" value="1"/>
</dbReference>
<dbReference type="Pfam" id="PF07650">
    <property type="entry name" value="KH_2"/>
    <property type="match status" value="1"/>
</dbReference>
<dbReference type="GO" id="GO:0000028">
    <property type="term" value="P:ribosomal small subunit assembly"/>
    <property type="evidence" value="ECO:0007669"/>
    <property type="project" value="TreeGrafter"/>
</dbReference>
<keyword evidence="4" id="KW-0997">Cell inner membrane</keyword>
<comment type="similarity">
    <text evidence="1 8 9">Belongs to the TRAFAC class TrmE-Era-EngA-EngB-Septin-like GTPase superfamily. Era GTPase family.</text>
</comment>
<evidence type="ECO:0000256" key="5">
    <source>
        <dbReference type="ARBA" id="ARBA00022741"/>
    </source>
</evidence>
<evidence type="ECO:0000259" key="10">
    <source>
        <dbReference type="PROSITE" id="PS51713"/>
    </source>
</evidence>
<dbReference type="InterPro" id="IPR004044">
    <property type="entry name" value="KH_dom_type_2"/>
</dbReference>
<dbReference type="InterPro" id="IPR006073">
    <property type="entry name" value="GTP-bd"/>
</dbReference>
<dbReference type="STRING" id="1291379.TPE_1887"/>
<dbReference type="PATRIC" id="fig|1291379.3.peg.1860"/>
<dbReference type="CDD" id="cd04163">
    <property type="entry name" value="Era"/>
    <property type="match status" value="1"/>
</dbReference>
<dbReference type="GO" id="GO:0005829">
    <property type="term" value="C:cytosol"/>
    <property type="evidence" value="ECO:0007669"/>
    <property type="project" value="TreeGrafter"/>
</dbReference>
<feature type="binding site" evidence="8">
    <location>
        <begin position="10"/>
        <end position="17"/>
    </location>
    <ligand>
        <name>GTP</name>
        <dbReference type="ChEBI" id="CHEBI:37565"/>
    </ligand>
</feature>
<dbReference type="InterPro" id="IPR005225">
    <property type="entry name" value="Small_GTP-bd"/>
</dbReference>
<feature type="region of interest" description="G3" evidence="9">
    <location>
        <begin position="57"/>
        <end position="60"/>
    </location>
</feature>
<keyword evidence="12" id="KW-1185">Reference proteome</keyword>
<dbReference type="GO" id="GO:0070181">
    <property type="term" value="F:small ribosomal subunit rRNA binding"/>
    <property type="evidence" value="ECO:0007669"/>
    <property type="project" value="UniProtKB-UniRule"/>
</dbReference>
<comment type="function">
    <text evidence="8">An essential GTPase that binds both GDP and GTP, with rapid nucleotide exchange. Plays a role in 16S rRNA processing and 30S ribosomal subunit biogenesis and possibly also in cell cycle regulation and energy metabolism.</text>
</comment>
<dbReference type="Proteomes" id="UP000015620">
    <property type="component" value="Chromosome"/>
</dbReference>
<evidence type="ECO:0000256" key="3">
    <source>
        <dbReference type="ARBA" id="ARBA00022475"/>
    </source>
</evidence>
<keyword evidence="7 8" id="KW-0342">GTP-binding</keyword>
<dbReference type="KEGG" id="tped:TPE_1887"/>
<dbReference type="RefSeq" id="WP_020965659.1">
    <property type="nucleotide sequence ID" value="NC_022097.1"/>
</dbReference>
<dbReference type="PANTHER" id="PTHR42698">
    <property type="entry name" value="GTPASE ERA"/>
    <property type="match status" value="1"/>
</dbReference>
<feature type="binding site" evidence="8">
    <location>
        <begin position="119"/>
        <end position="122"/>
    </location>
    <ligand>
        <name>GTP</name>
        <dbReference type="ChEBI" id="CHEBI:37565"/>
    </ligand>
</feature>
<dbReference type="CDD" id="cd22534">
    <property type="entry name" value="KH-II_Era"/>
    <property type="match status" value="1"/>
</dbReference>
<dbReference type="GO" id="GO:0043024">
    <property type="term" value="F:ribosomal small subunit binding"/>
    <property type="evidence" value="ECO:0007669"/>
    <property type="project" value="TreeGrafter"/>
</dbReference>
<feature type="region of interest" description="G1" evidence="9">
    <location>
        <begin position="10"/>
        <end position="17"/>
    </location>
</feature>